<gene>
    <name evidence="5" type="ORF">CCS01_18200</name>
</gene>
<evidence type="ECO:0000313" key="6">
    <source>
        <dbReference type="Proteomes" id="UP000239724"/>
    </source>
</evidence>
<dbReference type="SUPFAM" id="SSF53323">
    <property type="entry name" value="Pyruvate-ferredoxin oxidoreductase, PFOR, domain III"/>
    <property type="match status" value="1"/>
</dbReference>
<protein>
    <submittedName>
        <fullName evidence="5">Indolepyruvate ferredoxin oxidoreductase</fullName>
    </submittedName>
</protein>
<dbReference type="InterPro" id="IPR002880">
    <property type="entry name" value="Pyrv_Fd/Flavodoxin_OxRdtase_N"/>
</dbReference>
<dbReference type="RefSeq" id="WP_104520244.1">
    <property type="nucleotide sequence ID" value="NZ_NHRY01000199.1"/>
</dbReference>
<dbReference type="EMBL" id="NHRY01000199">
    <property type="protein sequence ID" value="PPQ31044.1"/>
    <property type="molecule type" value="Genomic_DNA"/>
</dbReference>
<dbReference type="Pfam" id="PF01558">
    <property type="entry name" value="POR"/>
    <property type="match status" value="1"/>
</dbReference>
<keyword evidence="5" id="KW-0670">Pyruvate</keyword>
<dbReference type="Gene3D" id="3.40.50.970">
    <property type="match status" value="2"/>
</dbReference>
<name>A0A2S6N8V5_RHOGL</name>
<comment type="caution">
    <text evidence="5">The sequence shown here is derived from an EMBL/GenBank/DDBJ whole genome shotgun (WGS) entry which is preliminary data.</text>
</comment>
<evidence type="ECO:0000259" key="2">
    <source>
        <dbReference type="Pfam" id="PF01558"/>
    </source>
</evidence>
<dbReference type="AlphaFoldDB" id="A0A2S6N8V5"/>
<accession>A0A2S6N8V5</accession>
<dbReference type="Pfam" id="PF02775">
    <property type="entry name" value="TPP_enzyme_C"/>
    <property type="match status" value="1"/>
</dbReference>
<dbReference type="Gene3D" id="3.40.920.10">
    <property type="entry name" value="Pyruvate-ferredoxin oxidoreductase, PFOR, domain III"/>
    <property type="match status" value="1"/>
</dbReference>
<evidence type="ECO:0000259" key="3">
    <source>
        <dbReference type="Pfam" id="PF02775"/>
    </source>
</evidence>
<dbReference type="NCBIfam" id="NF009589">
    <property type="entry name" value="PRK13030.1"/>
    <property type="match status" value="1"/>
</dbReference>
<dbReference type="GO" id="GO:0044281">
    <property type="term" value="P:small molecule metabolic process"/>
    <property type="evidence" value="ECO:0007669"/>
    <property type="project" value="UniProtKB-ARBA"/>
</dbReference>
<organism evidence="5 6">
    <name type="scientific">Rhodopila globiformis</name>
    <name type="common">Rhodopseudomonas globiformis</name>
    <dbReference type="NCBI Taxonomy" id="1071"/>
    <lineage>
        <taxon>Bacteria</taxon>
        <taxon>Pseudomonadati</taxon>
        <taxon>Pseudomonadota</taxon>
        <taxon>Alphaproteobacteria</taxon>
        <taxon>Acetobacterales</taxon>
        <taxon>Acetobacteraceae</taxon>
        <taxon>Rhodopila</taxon>
    </lineage>
</organism>
<proteinExistence type="predicted"/>
<feature type="domain" description="DUF6537" evidence="4">
    <location>
        <begin position="932"/>
        <end position="1123"/>
    </location>
</feature>
<dbReference type="Proteomes" id="UP000239724">
    <property type="component" value="Unassembled WGS sequence"/>
</dbReference>
<dbReference type="InterPro" id="IPR029061">
    <property type="entry name" value="THDP-binding"/>
</dbReference>
<keyword evidence="1" id="KW-0560">Oxidoreductase</keyword>
<dbReference type="InterPro" id="IPR046667">
    <property type="entry name" value="DUF6537"/>
</dbReference>
<dbReference type="CDD" id="cd07034">
    <property type="entry name" value="TPP_PYR_PFOR_IOR-alpha_like"/>
    <property type="match status" value="1"/>
</dbReference>
<dbReference type="PANTHER" id="PTHR48084:SF3">
    <property type="entry name" value="SUBUNIT OF PYRUVATE:FLAVODOXIN OXIDOREDUCTASE"/>
    <property type="match status" value="1"/>
</dbReference>
<dbReference type="PANTHER" id="PTHR48084">
    <property type="entry name" value="2-OXOGLUTARATE OXIDOREDUCTASE SUBUNIT KORB-RELATED"/>
    <property type="match status" value="1"/>
</dbReference>
<dbReference type="SUPFAM" id="SSF52518">
    <property type="entry name" value="Thiamin diphosphate-binding fold (THDP-binding)"/>
    <property type="match status" value="2"/>
</dbReference>
<dbReference type="InterPro" id="IPR011766">
    <property type="entry name" value="TPP_enzyme_TPP-bd"/>
</dbReference>
<dbReference type="Pfam" id="PF20169">
    <property type="entry name" value="DUF6537"/>
    <property type="match status" value="1"/>
</dbReference>
<dbReference type="GO" id="GO:0030976">
    <property type="term" value="F:thiamine pyrophosphate binding"/>
    <property type="evidence" value="ECO:0007669"/>
    <property type="project" value="InterPro"/>
</dbReference>
<evidence type="ECO:0000313" key="5">
    <source>
        <dbReference type="EMBL" id="PPQ31044.1"/>
    </source>
</evidence>
<feature type="domain" description="Thiamine pyrophosphate enzyme TPP-binding" evidence="3">
    <location>
        <begin position="448"/>
        <end position="536"/>
    </location>
</feature>
<dbReference type="NCBIfam" id="NF009588">
    <property type="entry name" value="PRK13029.1"/>
    <property type="match status" value="1"/>
</dbReference>
<dbReference type="GO" id="GO:0045333">
    <property type="term" value="P:cellular respiration"/>
    <property type="evidence" value="ECO:0007669"/>
    <property type="project" value="UniProtKB-ARBA"/>
</dbReference>
<dbReference type="OrthoDB" id="9803617at2"/>
<feature type="domain" description="Pyruvate/ketoisovalerate oxidoreductase catalytic" evidence="2">
    <location>
        <begin position="722"/>
        <end position="906"/>
    </location>
</feature>
<dbReference type="InterPro" id="IPR002869">
    <property type="entry name" value="Pyrv_flavodox_OxRed_cen"/>
</dbReference>
<keyword evidence="6" id="KW-1185">Reference proteome</keyword>
<evidence type="ECO:0000259" key="4">
    <source>
        <dbReference type="Pfam" id="PF20169"/>
    </source>
</evidence>
<reference evidence="5 6" key="1">
    <citation type="journal article" date="2018" name="Arch. Microbiol.">
        <title>New insights into the metabolic potential of the phototrophic purple bacterium Rhodopila globiformis DSM 161(T) from its draft genome sequence and evidence for a vanadium-dependent nitrogenase.</title>
        <authorList>
            <person name="Imhoff J.F."/>
            <person name="Rahn T."/>
            <person name="Kunzel S."/>
            <person name="Neulinger S.C."/>
        </authorList>
    </citation>
    <scope>NUCLEOTIDE SEQUENCE [LARGE SCALE GENOMIC DNA]</scope>
    <source>
        <strain evidence="5 6">DSM 161</strain>
    </source>
</reference>
<dbReference type="GO" id="GO:0016625">
    <property type="term" value="F:oxidoreductase activity, acting on the aldehyde or oxo group of donors, iron-sulfur protein as acceptor"/>
    <property type="evidence" value="ECO:0007669"/>
    <property type="project" value="UniProtKB-ARBA"/>
</dbReference>
<evidence type="ECO:0000256" key="1">
    <source>
        <dbReference type="ARBA" id="ARBA00023002"/>
    </source>
</evidence>
<sequence length="1140" mass="122263">MDIGLGHAGITLDSRFTDLDRPVLLTGIQALLRLLLEQHRLDAAAGLRTAALVSGYRGSPLGMLDRELWMQKALMGAHDIRFEPGVNEDLAATMIYGTQELNAFPGAKYDGVYGMWYGKGPGVDRSGDAFHCANMAGTHRYGGVLAIAGDDHGAHSSTYPHQTEYVFQNCFIPVLNPASVQDVLDLGLAGYALSRYAGVWVAMKTTAETMEQASTAVVPSARFFATPDFALPPHGLNFDHTLKFPADRAELERRMLEERMPAVLAWARANRLDRVTSGGPDATIGLVTVGKAHEDTLHALRRMGLADHPQIAVYKIAMTWPLETEGLRDFAHGKRAILVIEEKRSFVESQIRDALYHLPAGERPEISGKTTPRGEALLSPLMELSPEIVSGGLAAFLGKAGLNLPAPPAPIVAERPAGLLRRIPAFCAGCPHATSTKLPDGSFASAGIGCHFMAMDDGPQTRTFTHMGGEGAPFVGLSSFTEVKHMFANIGDGTYQHSGSMAIRQAVAANTRITYKLLFNDAVAMTGGQPAEGAPTVPRIAAQLAAEGVKRIAVVADEADRLPPAADLPPGVTRHTREELDAVQRSLRDYDGPSVLIYDQVCATEKRRRRKRGSMAQPTRHVVINEAVCENCGDCSVQSNCIAIEPVETEFGRKRRINPTSCNVDLSCLKGFCPSFVSQAGPPAAPDADTHWQAQEADLAAGLPVPLVPPLGIWRGLFAGIGGGGIVTSGAILAMAAHLEGRAVKTLDFTGLAQKNGAVVAHVQIAADEAALDVVRIPLGTADLMLAADMAVGCQPGVLERNAKGTAVIGNLDLAATAEFKRDASLPIDAALHRRTIEKVTDPGRSVWLHGVRLAERLFGNAQAMNTMLLGLAWQRGLVPVQEGAILRAIELNGAAVTLNKRAFLWGRILAEQPTLAEQILHGVTEGPPQDLDALIAHRAKALAAYQSPRYAARYRSLVQLVTVRETAVSGAPGRLSRAVAEGLYRVMAYKDEYEVARLHAAATYGDKPVFHMSPPLIWGIDKATGRRGKIAVPGWLGLPLFRVLRHGKALRGTVLDPFGYQAERRQERALIGQYEADLRLILDTLSPGTLETAVALADLPDQVRGFGPVKDANRAKAAVRRAALRDGLSRPEPVAMAAE</sequence>
<dbReference type="InterPro" id="IPR051457">
    <property type="entry name" value="2-oxoacid:Fd_oxidoreductase"/>
</dbReference>
<dbReference type="InterPro" id="IPR019752">
    <property type="entry name" value="Pyrv/ketoisovalerate_OxRed_cat"/>
</dbReference>